<evidence type="ECO:0000256" key="5">
    <source>
        <dbReference type="ARBA" id="ARBA00022963"/>
    </source>
</evidence>
<comment type="caution">
    <text evidence="9">The sequence shown here is derived from an EMBL/GenBank/DDBJ whole genome shotgun (WGS) entry which is preliminary data.</text>
</comment>
<feature type="domain" description="Phospholipase D-like" evidence="8">
    <location>
        <begin position="119"/>
        <end position="250"/>
    </location>
</feature>
<evidence type="ECO:0000259" key="8">
    <source>
        <dbReference type="Pfam" id="PF13091"/>
    </source>
</evidence>
<dbReference type="EMBL" id="SDKM01000006">
    <property type="protein sequence ID" value="RYP87564.1"/>
    <property type="molecule type" value="Genomic_DNA"/>
</dbReference>
<evidence type="ECO:0000313" key="9">
    <source>
        <dbReference type="EMBL" id="RYP87564.1"/>
    </source>
</evidence>
<name>A0A4Q4ZJE7_9ACTN</name>
<evidence type="ECO:0000256" key="4">
    <source>
        <dbReference type="ARBA" id="ARBA00022801"/>
    </source>
</evidence>
<gene>
    <name evidence="9" type="ORF">EKO23_05890</name>
</gene>
<feature type="domain" description="Phospholipase D-like" evidence="8">
    <location>
        <begin position="311"/>
        <end position="424"/>
    </location>
</feature>
<dbReference type="InterPro" id="IPR051406">
    <property type="entry name" value="PLD_domain"/>
</dbReference>
<evidence type="ECO:0000256" key="6">
    <source>
        <dbReference type="ARBA" id="ARBA00023098"/>
    </source>
</evidence>
<evidence type="ECO:0000256" key="1">
    <source>
        <dbReference type="ARBA" id="ARBA00000798"/>
    </source>
</evidence>
<accession>A0A4Q4ZJE7</accession>
<dbReference type="PANTHER" id="PTHR43856:SF1">
    <property type="entry name" value="MITOCHONDRIAL CARDIOLIPIN HYDROLASE"/>
    <property type="match status" value="1"/>
</dbReference>
<organism evidence="9 10">
    <name type="scientific">Nocardioides guangzhouensis</name>
    <dbReference type="NCBI Taxonomy" id="2497878"/>
    <lineage>
        <taxon>Bacteria</taxon>
        <taxon>Bacillati</taxon>
        <taxon>Actinomycetota</taxon>
        <taxon>Actinomycetes</taxon>
        <taxon>Propionibacteriales</taxon>
        <taxon>Nocardioidaceae</taxon>
        <taxon>Nocardioides</taxon>
    </lineage>
</organism>
<dbReference type="Proteomes" id="UP000295198">
    <property type="component" value="Unassembled WGS sequence"/>
</dbReference>
<dbReference type="GO" id="GO:0016891">
    <property type="term" value="F:RNA endonuclease activity producing 5'-phosphomonoesters, hydrolytic mechanism"/>
    <property type="evidence" value="ECO:0007669"/>
    <property type="project" value="TreeGrafter"/>
</dbReference>
<dbReference type="Gene3D" id="3.30.870.10">
    <property type="entry name" value="Endonuclease Chain A"/>
    <property type="match status" value="2"/>
</dbReference>
<evidence type="ECO:0000256" key="7">
    <source>
        <dbReference type="SAM" id="MobiDB-lite"/>
    </source>
</evidence>
<evidence type="ECO:0000256" key="3">
    <source>
        <dbReference type="ARBA" id="ARBA00012027"/>
    </source>
</evidence>
<dbReference type="OrthoDB" id="3740959at2"/>
<keyword evidence="10" id="KW-1185">Reference proteome</keyword>
<feature type="compositionally biased region" description="Basic residues" evidence="7">
    <location>
        <begin position="26"/>
        <end position="36"/>
    </location>
</feature>
<evidence type="ECO:0000256" key="2">
    <source>
        <dbReference type="ARBA" id="ARBA00008664"/>
    </source>
</evidence>
<dbReference type="SUPFAM" id="SSF56024">
    <property type="entry name" value="Phospholipase D/nuclease"/>
    <property type="match status" value="2"/>
</dbReference>
<dbReference type="GO" id="GO:0016042">
    <property type="term" value="P:lipid catabolic process"/>
    <property type="evidence" value="ECO:0007669"/>
    <property type="project" value="UniProtKB-KW"/>
</dbReference>
<evidence type="ECO:0000313" key="10">
    <source>
        <dbReference type="Proteomes" id="UP000295198"/>
    </source>
</evidence>
<keyword evidence="6" id="KW-0443">Lipid metabolism</keyword>
<keyword evidence="4" id="KW-0378">Hydrolase</keyword>
<dbReference type="InterPro" id="IPR025202">
    <property type="entry name" value="PLD-like_dom"/>
</dbReference>
<keyword evidence="5" id="KW-0442">Lipid degradation</keyword>
<dbReference type="Pfam" id="PF13091">
    <property type="entry name" value="PLDc_2"/>
    <property type="match status" value="2"/>
</dbReference>
<comment type="similarity">
    <text evidence="2">Belongs to the phospholipase D family.</text>
</comment>
<comment type="catalytic activity">
    <reaction evidence="1">
        <text>a 1,2-diacyl-sn-glycero-3-phosphocholine + H2O = a 1,2-diacyl-sn-glycero-3-phosphate + choline + H(+)</text>
        <dbReference type="Rhea" id="RHEA:14445"/>
        <dbReference type="ChEBI" id="CHEBI:15354"/>
        <dbReference type="ChEBI" id="CHEBI:15377"/>
        <dbReference type="ChEBI" id="CHEBI:15378"/>
        <dbReference type="ChEBI" id="CHEBI:57643"/>
        <dbReference type="ChEBI" id="CHEBI:58608"/>
        <dbReference type="EC" id="3.1.4.4"/>
    </reaction>
</comment>
<proteinExistence type="inferred from homology"/>
<dbReference type="EC" id="3.1.4.4" evidence="3"/>
<reference evidence="9 10" key="1">
    <citation type="submission" date="2019-01" db="EMBL/GenBank/DDBJ databases">
        <title>Nocardioides guangzhouensis sp. nov., an actinobacterium isolated from soil.</title>
        <authorList>
            <person name="Fu Y."/>
            <person name="Cai Y."/>
            <person name="Lin Z."/>
            <person name="Chen P."/>
        </authorList>
    </citation>
    <scope>NUCLEOTIDE SEQUENCE [LARGE SCALE GENOMIC DNA]</scope>
    <source>
        <strain evidence="9 10">130</strain>
    </source>
</reference>
<feature type="region of interest" description="Disordered" evidence="7">
    <location>
        <begin position="1"/>
        <end position="39"/>
    </location>
</feature>
<sequence length="427" mass="47095">MVEVIPDALGRRRARPVKGAPVSSRPTHRTRPHPTRPHPTCLARRLAVVTVGLATAAAGLVVAAPAPQAAPAPAPAPLALRAPDHYTPPAGARFNRPIGRKSQQYRLFTHINRAINSTPSGSVIRIAVYSFSDGRTADNLIRAHRRGVRVRLVFDDHHVFPAEQRLQRALGKKPGRRSFAILCHNSCRADGGEMHGKVYMFGRAGTARYVTMVGSNNMTSTNAEKQWSDLITLRNNPEMYAPFRRWFEQLKFDRPVSDPRIVEASRRNLALIMPQDTAKYGDPVLKALGPITCRRPEPAPRTRVLISAHAWYGPRGQAIANRVAALADNGCVVKVFHGDAFGSEIRKTLVGAGIPLATSTHRGIKTHQKLLIVRGAYGGNNNAQFVWTGSHNWSPWALKLDDVILRNANPAIVKTYARHFTDMWKNA</sequence>
<dbReference type="GO" id="GO:0004630">
    <property type="term" value="F:phospholipase D activity"/>
    <property type="evidence" value="ECO:0007669"/>
    <property type="project" value="UniProtKB-EC"/>
</dbReference>
<dbReference type="PANTHER" id="PTHR43856">
    <property type="entry name" value="CARDIOLIPIN HYDROLASE"/>
    <property type="match status" value="1"/>
</dbReference>
<protein>
    <recommendedName>
        <fullName evidence="3">phospholipase D</fullName>
        <ecNumber evidence="3">3.1.4.4</ecNumber>
    </recommendedName>
</protein>
<dbReference type="AlphaFoldDB" id="A0A4Q4ZJE7"/>